<dbReference type="InterPro" id="IPR000531">
    <property type="entry name" value="Beta-barrel_TonB"/>
</dbReference>
<dbReference type="InterPro" id="IPR039426">
    <property type="entry name" value="TonB-dep_rcpt-like"/>
</dbReference>
<keyword evidence="8" id="KW-0408">Iron</keyword>
<keyword evidence="10 15" id="KW-0798">TonB box</keyword>
<keyword evidence="11 14" id="KW-0472">Membrane</keyword>
<evidence type="ECO:0000256" key="3">
    <source>
        <dbReference type="ARBA" id="ARBA00022448"/>
    </source>
</evidence>
<evidence type="ECO:0000256" key="15">
    <source>
        <dbReference type="RuleBase" id="RU003357"/>
    </source>
</evidence>
<keyword evidence="13 14" id="KW-0998">Cell outer membrane</keyword>
<keyword evidence="6 14" id="KW-0812">Transmembrane</keyword>
<dbReference type="InterPro" id="IPR012910">
    <property type="entry name" value="Plug_dom"/>
</dbReference>
<dbReference type="Pfam" id="PF07715">
    <property type="entry name" value="Plug"/>
    <property type="match status" value="1"/>
</dbReference>
<dbReference type="EMBL" id="MAYG01000001">
    <property type="protein sequence ID" value="OCA72977.1"/>
    <property type="molecule type" value="Genomic_DNA"/>
</dbReference>
<dbReference type="PROSITE" id="PS52016">
    <property type="entry name" value="TONB_DEPENDENT_REC_3"/>
    <property type="match status" value="1"/>
</dbReference>
<dbReference type="RefSeq" id="WP_065396990.1">
    <property type="nucleotide sequence ID" value="NZ_MAYG01000001.1"/>
</dbReference>
<evidence type="ECO:0008006" key="20">
    <source>
        <dbReference type="Google" id="ProtNLM"/>
    </source>
</evidence>
<evidence type="ECO:0000256" key="8">
    <source>
        <dbReference type="ARBA" id="ARBA00023004"/>
    </source>
</evidence>
<dbReference type="GO" id="GO:0038023">
    <property type="term" value="F:signaling receptor activity"/>
    <property type="evidence" value="ECO:0007669"/>
    <property type="project" value="InterPro"/>
</dbReference>
<dbReference type="PANTHER" id="PTHR32552:SF68">
    <property type="entry name" value="FERRICHROME OUTER MEMBRANE TRANSPORTER_PHAGE RECEPTOR"/>
    <property type="match status" value="1"/>
</dbReference>
<gene>
    <name evidence="18" type="ORF">BBI00_00855</name>
</gene>
<dbReference type="GO" id="GO:0015891">
    <property type="term" value="P:siderophore transport"/>
    <property type="evidence" value="ECO:0007669"/>
    <property type="project" value="InterPro"/>
</dbReference>
<evidence type="ECO:0000256" key="7">
    <source>
        <dbReference type="ARBA" id="ARBA00022729"/>
    </source>
</evidence>
<evidence type="ECO:0000256" key="11">
    <source>
        <dbReference type="ARBA" id="ARBA00023136"/>
    </source>
</evidence>
<feature type="domain" description="TonB-dependent receptor plug" evidence="17">
    <location>
        <begin position="58"/>
        <end position="155"/>
    </location>
</feature>
<comment type="caution">
    <text evidence="18">The sequence shown here is derived from an EMBL/GenBank/DDBJ whole genome shotgun (WGS) entry which is preliminary data.</text>
</comment>
<dbReference type="Pfam" id="PF00593">
    <property type="entry name" value="TonB_dep_Rec_b-barrel"/>
    <property type="match status" value="1"/>
</dbReference>
<keyword evidence="4 14" id="KW-1134">Transmembrane beta strand</keyword>
<evidence type="ECO:0000256" key="13">
    <source>
        <dbReference type="ARBA" id="ARBA00023237"/>
    </source>
</evidence>
<evidence type="ECO:0000259" key="16">
    <source>
        <dbReference type="Pfam" id="PF00593"/>
    </source>
</evidence>
<organism evidence="18 19">
    <name type="scientific">Chryseobacterium arthrosphaerae</name>
    <dbReference type="NCBI Taxonomy" id="651561"/>
    <lineage>
        <taxon>Bacteria</taxon>
        <taxon>Pseudomonadati</taxon>
        <taxon>Bacteroidota</taxon>
        <taxon>Flavobacteriia</taxon>
        <taxon>Flavobacteriales</taxon>
        <taxon>Weeksellaceae</taxon>
        <taxon>Chryseobacterium group</taxon>
        <taxon>Chryseobacterium</taxon>
    </lineage>
</organism>
<dbReference type="InterPro" id="IPR010105">
    <property type="entry name" value="TonB_sidphr_rcpt"/>
</dbReference>
<protein>
    <recommendedName>
        <fullName evidence="20">TonB-dependent receptor</fullName>
    </recommendedName>
</protein>
<dbReference type="InterPro" id="IPR036942">
    <property type="entry name" value="Beta-barrel_TonB_sf"/>
</dbReference>
<evidence type="ECO:0000313" key="19">
    <source>
        <dbReference type="Proteomes" id="UP000093432"/>
    </source>
</evidence>
<dbReference type="AlphaFoldDB" id="A0A1B8ZN31"/>
<evidence type="ECO:0000256" key="14">
    <source>
        <dbReference type="PROSITE-ProRule" id="PRU01360"/>
    </source>
</evidence>
<keyword evidence="12" id="KW-0675">Receptor</keyword>
<evidence type="ECO:0000256" key="12">
    <source>
        <dbReference type="ARBA" id="ARBA00023170"/>
    </source>
</evidence>
<comment type="similarity">
    <text evidence="2 14 15">Belongs to the TonB-dependent receptor family.</text>
</comment>
<dbReference type="Gene3D" id="2.170.130.10">
    <property type="entry name" value="TonB-dependent receptor, plug domain"/>
    <property type="match status" value="1"/>
</dbReference>
<keyword evidence="5" id="KW-0410">Iron transport</keyword>
<dbReference type="GO" id="GO:0015344">
    <property type="term" value="F:siderophore uptake transmembrane transporter activity"/>
    <property type="evidence" value="ECO:0007669"/>
    <property type="project" value="TreeGrafter"/>
</dbReference>
<evidence type="ECO:0000259" key="17">
    <source>
        <dbReference type="Pfam" id="PF07715"/>
    </source>
</evidence>
<dbReference type="SUPFAM" id="SSF56935">
    <property type="entry name" value="Porins"/>
    <property type="match status" value="1"/>
</dbReference>
<dbReference type="Proteomes" id="UP000093432">
    <property type="component" value="Unassembled WGS sequence"/>
</dbReference>
<reference evidence="19" key="1">
    <citation type="submission" date="2016-07" db="EMBL/GenBank/DDBJ databases">
        <authorList>
            <person name="Florea S."/>
            <person name="Webb J.S."/>
            <person name="Jaromczyk J."/>
            <person name="Schardl C.L."/>
        </authorList>
    </citation>
    <scope>NUCLEOTIDE SEQUENCE [LARGE SCALE GENOMIC DNA]</scope>
    <source>
        <strain evidence="19">CC-VM-7</strain>
    </source>
</reference>
<evidence type="ECO:0000256" key="2">
    <source>
        <dbReference type="ARBA" id="ARBA00009810"/>
    </source>
</evidence>
<dbReference type="STRING" id="651561.BBI00_00855"/>
<dbReference type="InterPro" id="IPR037066">
    <property type="entry name" value="Plug_dom_sf"/>
</dbReference>
<dbReference type="PANTHER" id="PTHR32552">
    <property type="entry name" value="FERRICHROME IRON RECEPTOR-RELATED"/>
    <property type="match status" value="1"/>
</dbReference>
<dbReference type="CDD" id="cd01347">
    <property type="entry name" value="ligand_gated_channel"/>
    <property type="match status" value="1"/>
</dbReference>
<dbReference type="NCBIfam" id="TIGR01783">
    <property type="entry name" value="TonB-siderophor"/>
    <property type="match status" value="1"/>
</dbReference>
<sequence length="719" mass="80385">MKKLLCSISLLPGIFVWAQQEKDSSVQSKHIEEVIVSGVKKYAEKKSDYIAKMPLKNLENPQVYTVLPKELMQQQVATDLQSSLNLLPGVNNVSVSVGSGGVGLGLTMRGFSSNASAGALRNGMATNFVSLSDPVNLEAIEVIKGPSGTLFGSALLVGYGGFVNRVTKKPLHQFKGEIGYTAGSWSSNRLTMDVSTPLNKNKTFLARINAAYSNEGSFQDFGKSESVAIAPSFSFKINDRLDINLDFEYFDISRNTTYMGLITGKNIVFKDKSINDFNLDKKISYASDEIQSKAKIFNTFATANYRISNNWTSQTSFSSAKTENDANYLFLNLSDKGTIRRDYYHIPSTFNLTEIQQNFIGHFNITERIKNKILVGFDYTTTKTTDKRGVISDIDQKIYKNKLGNLDQFVPVIFNDDKAAYISQAAYQEVLAQTDYRGYKRDYRNFSIYVSDVISFSDRLFAMASLRYDHFNSVSDKDIQTSWSPKLGLVYQIVKDKVSLFGNYMNGFKNIAPGSSLGEIRTYKPEQANQWEGGVKYELLGGKLSGTVSYYDIQVKNKVRRAPTEKDPTLTIQDGTQRSRGIEMDLITSPFHGLNVILGYGYNDSVYEKAAADVEGRRPAGQARHAGNFWLSYTMPSGKFSGFGIGAGGNAQSKFYLVDSSDVISKGYAKFDASVFYDHSSYRIALKLNNFTNQKYYLGDSWTYVQNPRQVLLSLHYKF</sequence>
<name>A0A1B8ZN31_9FLAO</name>
<keyword evidence="7" id="KW-0732">Signal</keyword>
<comment type="subcellular location">
    <subcellularLocation>
        <location evidence="1 14">Cell outer membrane</location>
        <topology evidence="1 14">Multi-pass membrane protein</topology>
    </subcellularLocation>
</comment>
<dbReference type="OrthoDB" id="9775095at2"/>
<dbReference type="GO" id="GO:0009279">
    <property type="term" value="C:cell outer membrane"/>
    <property type="evidence" value="ECO:0007669"/>
    <property type="project" value="UniProtKB-SubCell"/>
</dbReference>
<evidence type="ECO:0000313" key="18">
    <source>
        <dbReference type="EMBL" id="OCA72977.1"/>
    </source>
</evidence>
<feature type="domain" description="TonB-dependent receptor-like beta-barrel" evidence="16">
    <location>
        <begin position="235"/>
        <end position="690"/>
    </location>
</feature>
<evidence type="ECO:0000256" key="5">
    <source>
        <dbReference type="ARBA" id="ARBA00022496"/>
    </source>
</evidence>
<dbReference type="Gene3D" id="2.40.170.20">
    <property type="entry name" value="TonB-dependent receptor, beta-barrel domain"/>
    <property type="match status" value="1"/>
</dbReference>
<evidence type="ECO:0000256" key="10">
    <source>
        <dbReference type="ARBA" id="ARBA00023077"/>
    </source>
</evidence>
<evidence type="ECO:0000256" key="1">
    <source>
        <dbReference type="ARBA" id="ARBA00004571"/>
    </source>
</evidence>
<proteinExistence type="inferred from homology"/>
<keyword evidence="9" id="KW-0406">Ion transport</keyword>
<evidence type="ECO:0000256" key="9">
    <source>
        <dbReference type="ARBA" id="ARBA00023065"/>
    </source>
</evidence>
<accession>A0A1B8ZN31</accession>
<evidence type="ECO:0000256" key="4">
    <source>
        <dbReference type="ARBA" id="ARBA00022452"/>
    </source>
</evidence>
<evidence type="ECO:0000256" key="6">
    <source>
        <dbReference type="ARBA" id="ARBA00022692"/>
    </source>
</evidence>
<keyword evidence="3 14" id="KW-0813">Transport</keyword>